<proteinExistence type="predicted"/>
<reference evidence="1" key="1">
    <citation type="journal article" date="2023" name="G3 (Bethesda)">
        <title>A reference genome for the long-term kleptoplast-retaining sea slug Elysia crispata morphotype clarki.</title>
        <authorList>
            <person name="Eastman K.E."/>
            <person name="Pendleton A.L."/>
            <person name="Shaikh M.A."/>
            <person name="Suttiyut T."/>
            <person name="Ogas R."/>
            <person name="Tomko P."/>
            <person name="Gavelis G."/>
            <person name="Widhalm J.R."/>
            <person name="Wisecaver J.H."/>
        </authorList>
    </citation>
    <scope>NUCLEOTIDE SEQUENCE</scope>
    <source>
        <strain evidence="1">ECLA1</strain>
    </source>
</reference>
<dbReference type="Proteomes" id="UP001283361">
    <property type="component" value="Unassembled WGS sequence"/>
</dbReference>
<sequence length="68" mass="7778">MLGNKVDFRPVRLDIDSLHWSLHSYGRCNYCKSLRKPCPEICFTDGKSCTCADLWQELISSDAPLNQT</sequence>
<dbReference type="AlphaFoldDB" id="A0AAE0ZXP0"/>
<protein>
    <submittedName>
        <fullName evidence="1">Uncharacterized protein</fullName>
    </submittedName>
</protein>
<gene>
    <name evidence="1" type="ORF">RRG08_032572</name>
</gene>
<evidence type="ECO:0000313" key="1">
    <source>
        <dbReference type="EMBL" id="KAK3777469.1"/>
    </source>
</evidence>
<organism evidence="1 2">
    <name type="scientific">Elysia crispata</name>
    <name type="common">lettuce slug</name>
    <dbReference type="NCBI Taxonomy" id="231223"/>
    <lineage>
        <taxon>Eukaryota</taxon>
        <taxon>Metazoa</taxon>
        <taxon>Spiralia</taxon>
        <taxon>Lophotrochozoa</taxon>
        <taxon>Mollusca</taxon>
        <taxon>Gastropoda</taxon>
        <taxon>Heterobranchia</taxon>
        <taxon>Euthyneura</taxon>
        <taxon>Panpulmonata</taxon>
        <taxon>Sacoglossa</taxon>
        <taxon>Placobranchoidea</taxon>
        <taxon>Plakobranchidae</taxon>
        <taxon>Elysia</taxon>
    </lineage>
</organism>
<keyword evidence="2" id="KW-1185">Reference proteome</keyword>
<evidence type="ECO:0000313" key="2">
    <source>
        <dbReference type="Proteomes" id="UP001283361"/>
    </source>
</evidence>
<dbReference type="EMBL" id="JAWDGP010003079">
    <property type="protein sequence ID" value="KAK3777469.1"/>
    <property type="molecule type" value="Genomic_DNA"/>
</dbReference>
<accession>A0AAE0ZXP0</accession>
<name>A0AAE0ZXP0_9GAST</name>
<comment type="caution">
    <text evidence="1">The sequence shown here is derived from an EMBL/GenBank/DDBJ whole genome shotgun (WGS) entry which is preliminary data.</text>
</comment>